<dbReference type="RefSeq" id="WP_253765697.1">
    <property type="nucleotide sequence ID" value="NZ_JAMTCK010000001.1"/>
</dbReference>
<protein>
    <submittedName>
        <fullName evidence="1">TPR repeat-containing protein</fullName>
    </submittedName>
</protein>
<reference evidence="1" key="1">
    <citation type="submission" date="2022-06" db="EMBL/GenBank/DDBJ databases">
        <title>Genomic Encyclopedia of Archaeal and Bacterial Type Strains, Phase II (KMG-II): from individual species to whole genera.</title>
        <authorList>
            <person name="Goeker M."/>
        </authorList>
    </citation>
    <scope>NUCLEOTIDE SEQUENCE</scope>
    <source>
        <strain evidence="1">DSM 43935</strain>
    </source>
</reference>
<comment type="caution">
    <text evidence="1">The sequence shown here is derived from an EMBL/GenBank/DDBJ whole genome shotgun (WGS) entry which is preliminary data.</text>
</comment>
<dbReference type="SUPFAM" id="SSF48452">
    <property type="entry name" value="TPR-like"/>
    <property type="match status" value="3"/>
</dbReference>
<dbReference type="EMBL" id="JAMTCK010000001">
    <property type="protein sequence ID" value="MCP2163233.1"/>
    <property type="molecule type" value="Genomic_DNA"/>
</dbReference>
<sequence length="526" mass="55423">MASTASPPTPESVNQLLTTGADAYLRGDPRRALRLFDQAADLTAPHAGLRALHAEALVNRGNAAHALGDHAAAVAAYHRVLDLCDQLGEIGQTQRRITLVNLAQVLLQLGEITEAQAVLEQALALLRSGDQVESADLVVTCLLSLTSLALHRQDWARAIGLATESLALTQACAPHLAGYPLVNLAVANTGAGRLDLAEDFANQGIAALHALGDQAAVADARQNLGVIHLKALRLDAAEPLLLASHAFFEQSGMDHRAALVLRLLGNVAAMRGESERAVAAYTRCLAQLDAAGAEVEAAHVRAFLAAEDIANARYAAAEDRLRAAFAVFAARGLGPHCAQLDFWHATLLEQRATTSAAPDAELLARAVELAVPAALALDAVRFDLVNGELRDRWSRQVAAPAMRLAFRLAVRLGDARLVAELIESQCAGSPPHPDAADTPDGQTGLQLVLLDPDDQLARSGQPAAGDDPVPLGTALAGVAAQAGLRLAPPPRLALTEAGDIVLDRHIARAEQRYGTPVRQQRVIPTW</sequence>
<evidence type="ECO:0000313" key="1">
    <source>
        <dbReference type="EMBL" id="MCP2163233.1"/>
    </source>
</evidence>
<dbReference type="AlphaFoldDB" id="A0AAE3G8I4"/>
<accession>A0AAE3G8I4</accession>
<dbReference type="SMART" id="SM00028">
    <property type="entry name" value="TPR"/>
    <property type="match status" value="5"/>
</dbReference>
<evidence type="ECO:0000313" key="2">
    <source>
        <dbReference type="Proteomes" id="UP001206128"/>
    </source>
</evidence>
<name>A0AAE3G8I4_9PSEU</name>
<organism evidence="1 2">
    <name type="scientific">Goodfellowiella coeruleoviolacea</name>
    <dbReference type="NCBI Taxonomy" id="334858"/>
    <lineage>
        <taxon>Bacteria</taxon>
        <taxon>Bacillati</taxon>
        <taxon>Actinomycetota</taxon>
        <taxon>Actinomycetes</taxon>
        <taxon>Pseudonocardiales</taxon>
        <taxon>Pseudonocardiaceae</taxon>
        <taxon>Goodfellowiella</taxon>
    </lineage>
</organism>
<gene>
    <name evidence="1" type="ORF">LX83_000073</name>
</gene>
<dbReference type="InterPro" id="IPR019734">
    <property type="entry name" value="TPR_rpt"/>
</dbReference>
<keyword evidence="2" id="KW-1185">Reference proteome</keyword>
<dbReference type="Proteomes" id="UP001206128">
    <property type="component" value="Unassembled WGS sequence"/>
</dbReference>
<dbReference type="Gene3D" id="1.25.40.10">
    <property type="entry name" value="Tetratricopeptide repeat domain"/>
    <property type="match status" value="2"/>
</dbReference>
<dbReference type="Pfam" id="PF13424">
    <property type="entry name" value="TPR_12"/>
    <property type="match status" value="1"/>
</dbReference>
<dbReference type="InterPro" id="IPR011990">
    <property type="entry name" value="TPR-like_helical_dom_sf"/>
</dbReference>
<proteinExistence type="predicted"/>